<evidence type="ECO:0000313" key="1">
    <source>
        <dbReference type="EMBL" id="AJI20108.1"/>
    </source>
</evidence>
<geneLocation type="plasmid" evidence="1 2">
    <name>pBMV_1</name>
</geneLocation>
<accession>A0A0B6AHM2</accession>
<organism evidence="1 2">
    <name type="scientific">Priestia megaterium (strain ATCC 14581 / DSM 32 / CCUG 1817 / JCM 2506 / NBRC 15308 / NCIMB 9376 / NCTC 10342 / NRRL B-14308 / VKM B-512 / Ford 19)</name>
    <name type="common">Bacillus megaterium</name>
    <dbReference type="NCBI Taxonomy" id="1348623"/>
    <lineage>
        <taxon>Bacteria</taxon>
        <taxon>Bacillati</taxon>
        <taxon>Bacillota</taxon>
        <taxon>Bacilli</taxon>
        <taxon>Bacillales</taxon>
        <taxon>Bacillaceae</taxon>
        <taxon>Priestia</taxon>
    </lineage>
</organism>
<name>A0A0B6AHM2_PRIM2</name>
<dbReference type="RefSeq" id="WP_034656334.1">
    <property type="nucleotide sequence ID" value="NZ_BCVB01000033.1"/>
</dbReference>
<sequence>MKYVCPVCGYKNLEEAAYDESGLASFEICICCGFQFGDDDDVEIEEGVFMDIPETHRLHRKKWIQKGAPVFNTKYYPKELQSNGQVKEQYLTEQLNNINVDYKNF</sequence>
<reference evidence="1 2" key="1">
    <citation type="journal article" date="2015" name="Genome Announc.">
        <title>Complete genome sequences for 35 biothreat assay-relevant bacillus species.</title>
        <authorList>
            <person name="Johnson S.L."/>
            <person name="Daligault H.E."/>
            <person name="Davenport K.W."/>
            <person name="Jaissle J."/>
            <person name="Frey K.G."/>
            <person name="Ladner J.T."/>
            <person name="Broomall S.M."/>
            <person name="Bishop-Lilly K.A."/>
            <person name="Bruce D.C."/>
            <person name="Gibbons H.S."/>
            <person name="Coyne S.R."/>
            <person name="Lo C.C."/>
            <person name="Meincke L."/>
            <person name="Munk A.C."/>
            <person name="Koroleva G.I."/>
            <person name="Rosenzweig C.N."/>
            <person name="Palacios G.F."/>
            <person name="Redden C.L."/>
            <person name="Minogue T.D."/>
            <person name="Chain P.S."/>
        </authorList>
    </citation>
    <scope>NUCLEOTIDE SEQUENCE [LARGE SCALE GENOMIC DNA]</scope>
    <source>
        <strain evidence="2">ATCC 14581 / DSM 32 / JCM 2506 / NBRC 15308 / NCIMB 9376 / NCTC 10342 / NRRL B-14308 / VKM B-512</strain>
        <plasmid evidence="1 2">pBMV_1</plasmid>
    </source>
</reference>
<protein>
    <submittedName>
        <fullName evidence="1">Uncharacterized protein</fullName>
    </submittedName>
</protein>
<dbReference type="GeneID" id="93646083"/>
<dbReference type="HOGENOM" id="CLU_160746_0_0_9"/>
<dbReference type="Proteomes" id="UP000031829">
    <property type="component" value="Plasmid pBMV_1"/>
</dbReference>
<dbReference type="KEGG" id="bmeg:BG04_5991"/>
<dbReference type="AlphaFoldDB" id="A0A0B6AHM2"/>
<dbReference type="EMBL" id="CP009919">
    <property type="protein sequence ID" value="AJI20108.1"/>
    <property type="molecule type" value="Genomic_DNA"/>
</dbReference>
<proteinExistence type="predicted"/>
<evidence type="ECO:0000313" key="2">
    <source>
        <dbReference type="Proteomes" id="UP000031829"/>
    </source>
</evidence>
<keyword evidence="1" id="KW-0614">Plasmid</keyword>
<gene>
    <name evidence="1" type="ORF">BG04_5991</name>
</gene>